<dbReference type="Proteomes" id="UP000308197">
    <property type="component" value="Unassembled WGS sequence"/>
</dbReference>
<proteinExistence type="predicted"/>
<dbReference type="InParanoid" id="A0A5C3P7D8"/>
<organism evidence="1 2">
    <name type="scientific">Polyporus arcularius HHB13444</name>
    <dbReference type="NCBI Taxonomy" id="1314778"/>
    <lineage>
        <taxon>Eukaryota</taxon>
        <taxon>Fungi</taxon>
        <taxon>Dikarya</taxon>
        <taxon>Basidiomycota</taxon>
        <taxon>Agaricomycotina</taxon>
        <taxon>Agaricomycetes</taxon>
        <taxon>Polyporales</taxon>
        <taxon>Polyporaceae</taxon>
        <taxon>Polyporus</taxon>
    </lineage>
</organism>
<reference evidence="1 2" key="1">
    <citation type="journal article" date="2019" name="Nat. Ecol. Evol.">
        <title>Megaphylogeny resolves global patterns of mushroom evolution.</title>
        <authorList>
            <person name="Varga T."/>
            <person name="Krizsan K."/>
            <person name="Foldi C."/>
            <person name="Dima B."/>
            <person name="Sanchez-Garcia M."/>
            <person name="Sanchez-Ramirez S."/>
            <person name="Szollosi G.J."/>
            <person name="Szarkandi J.G."/>
            <person name="Papp V."/>
            <person name="Albert L."/>
            <person name="Andreopoulos W."/>
            <person name="Angelini C."/>
            <person name="Antonin V."/>
            <person name="Barry K.W."/>
            <person name="Bougher N.L."/>
            <person name="Buchanan P."/>
            <person name="Buyck B."/>
            <person name="Bense V."/>
            <person name="Catcheside P."/>
            <person name="Chovatia M."/>
            <person name="Cooper J."/>
            <person name="Damon W."/>
            <person name="Desjardin D."/>
            <person name="Finy P."/>
            <person name="Geml J."/>
            <person name="Haridas S."/>
            <person name="Hughes K."/>
            <person name="Justo A."/>
            <person name="Karasinski D."/>
            <person name="Kautmanova I."/>
            <person name="Kiss B."/>
            <person name="Kocsube S."/>
            <person name="Kotiranta H."/>
            <person name="LaButti K.M."/>
            <person name="Lechner B.E."/>
            <person name="Liimatainen K."/>
            <person name="Lipzen A."/>
            <person name="Lukacs Z."/>
            <person name="Mihaltcheva S."/>
            <person name="Morgado L.N."/>
            <person name="Niskanen T."/>
            <person name="Noordeloos M.E."/>
            <person name="Ohm R.A."/>
            <person name="Ortiz-Santana B."/>
            <person name="Ovrebo C."/>
            <person name="Racz N."/>
            <person name="Riley R."/>
            <person name="Savchenko A."/>
            <person name="Shiryaev A."/>
            <person name="Soop K."/>
            <person name="Spirin V."/>
            <person name="Szebenyi C."/>
            <person name="Tomsovsky M."/>
            <person name="Tulloss R.E."/>
            <person name="Uehling J."/>
            <person name="Grigoriev I.V."/>
            <person name="Vagvolgyi C."/>
            <person name="Papp T."/>
            <person name="Martin F.M."/>
            <person name="Miettinen O."/>
            <person name="Hibbett D.S."/>
            <person name="Nagy L.G."/>
        </authorList>
    </citation>
    <scope>NUCLEOTIDE SEQUENCE [LARGE SCALE GENOMIC DNA]</scope>
    <source>
        <strain evidence="1 2">HHB13444</strain>
    </source>
</reference>
<dbReference type="EMBL" id="ML211574">
    <property type="protein sequence ID" value="TFK81673.1"/>
    <property type="molecule type" value="Genomic_DNA"/>
</dbReference>
<protein>
    <submittedName>
        <fullName evidence="1">Uncharacterized protein</fullName>
    </submittedName>
</protein>
<evidence type="ECO:0000313" key="2">
    <source>
        <dbReference type="Proteomes" id="UP000308197"/>
    </source>
</evidence>
<dbReference type="AlphaFoldDB" id="A0A5C3P7D8"/>
<gene>
    <name evidence="1" type="ORF">K466DRAFT_501748</name>
</gene>
<keyword evidence="2" id="KW-1185">Reference proteome</keyword>
<evidence type="ECO:0000313" key="1">
    <source>
        <dbReference type="EMBL" id="TFK81673.1"/>
    </source>
</evidence>
<sequence>MDADQLVRLKATCSLADQYVAAVLHTRSRKLLDHGLRSYDAFVAILAHTRAVVGGIAALYLLFPYHGRPPFVDVFVPDDTYDEFMGYLLFEEGFSFTRVEPGSVEEEQEDEVVRGDHEQGGFCINLVRSTSTSALLPITSELHTALFNYVTPHGFCSAYTGFNRLRRALLNPVRLDDDYLPPKFLRPAFAAWARNGWDLNLVPIAFPDAGRCRGVQSIACASATRHFGDRHCTFGRIAPIRLRYLEPRLEDDRDDPVTVVWWRGGVTCAATCHSGSRHLAPGARMCLRTVAETS</sequence>
<name>A0A5C3P7D8_9APHY</name>
<accession>A0A5C3P7D8</accession>